<reference evidence="2 3" key="1">
    <citation type="submission" date="2019-05" db="EMBL/GenBank/DDBJ databases">
        <title>Another draft genome of Portunus trituberculatus and its Hox gene families provides insights of decapod evolution.</title>
        <authorList>
            <person name="Jeong J.-H."/>
            <person name="Song I."/>
            <person name="Kim S."/>
            <person name="Choi T."/>
            <person name="Kim D."/>
            <person name="Ryu S."/>
            <person name="Kim W."/>
        </authorList>
    </citation>
    <scope>NUCLEOTIDE SEQUENCE [LARGE SCALE GENOMIC DNA]</scope>
    <source>
        <tissue evidence="2">Muscle</tissue>
    </source>
</reference>
<dbReference type="OrthoDB" id="10255048at2759"/>
<dbReference type="EMBL" id="VSRR010004062">
    <property type="protein sequence ID" value="MPC38426.1"/>
    <property type="molecule type" value="Genomic_DNA"/>
</dbReference>
<dbReference type="Proteomes" id="UP000324222">
    <property type="component" value="Unassembled WGS sequence"/>
</dbReference>
<feature type="coiled-coil region" evidence="1">
    <location>
        <begin position="26"/>
        <end position="60"/>
    </location>
</feature>
<accession>A0A5B7EZ73</accession>
<organism evidence="2 3">
    <name type="scientific">Portunus trituberculatus</name>
    <name type="common">Swimming crab</name>
    <name type="synonym">Neptunus trituberculatus</name>
    <dbReference type="NCBI Taxonomy" id="210409"/>
    <lineage>
        <taxon>Eukaryota</taxon>
        <taxon>Metazoa</taxon>
        <taxon>Ecdysozoa</taxon>
        <taxon>Arthropoda</taxon>
        <taxon>Crustacea</taxon>
        <taxon>Multicrustacea</taxon>
        <taxon>Malacostraca</taxon>
        <taxon>Eumalacostraca</taxon>
        <taxon>Eucarida</taxon>
        <taxon>Decapoda</taxon>
        <taxon>Pleocyemata</taxon>
        <taxon>Brachyura</taxon>
        <taxon>Eubrachyura</taxon>
        <taxon>Portunoidea</taxon>
        <taxon>Portunidae</taxon>
        <taxon>Portuninae</taxon>
        <taxon>Portunus</taxon>
    </lineage>
</organism>
<evidence type="ECO:0000313" key="2">
    <source>
        <dbReference type="EMBL" id="MPC38426.1"/>
    </source>
</evidence>
<evidence type="ECO:0000256" key="1">
    <source>
        <dbReference type="SAM" id="Coils"/>
    </source>
</evidence>
<sequence>MEKVKLVIHEKNEYLEENKSVPNTLLEKYEKAQEEHRTAKESHEQEMKTASILIKHAELKILHSESVTKKDIKMKRLTALLEDFTGNIGAKC</sequence>
<protein>
    <submittedName>
        <fullName evidence="2">Uncharacterized protein</fullName>
    </submittedName>
</protein>
<proteinExistence type="predicted"/>
<evidence type="ECO:0000313" key="3">
    <source>
        <dbReference type="Proteomes" id="UP000324222"/>
    </source>
</evidence>
<keyword evidence="3" id="KW-1185">Reference proteome</keyword>
<keyword evidence="1" id="KW-0175">Coiled coil</keyword>
<comment type="caution">
    <text evidence="2">The sequence shown here is derived from an EMBL/GenBank/DDBJ whole genome shotgun (WGS) entry which is preliminary data.</text>
</comment>
<gene>
    <name evidence="2" type="ORF">E2C01_031933</name>
</gene>
<name>A0A5B7EZ73_PORTR</name>
<dbReference type="AlphaFoldDB" id="A0A5B7EZ73"/>